<feature type="compositionally biased region" description="Basic residues" evidence="7">
    <location>
        <begin position="38"/>
        <end position="50"/>
    </location>
</feature>
<gene>
    <name evidence="9" type="primary">Sik1</name>
    <name evidence="9" type="ORF">GZH46_02422</name>
</gene>
<feature type="compositionally biased region" description="Polar residues" evidence="7">
    <location>
        <begin position="461"/>
        <end position="486"/>
    </location>
</feature>
<feature type="compositionally biased region" description="Low complexity" evidence="7">
    <location>
        <begin position="656"/>
        <end position="675"/>
    </location>
</feature>
<dbReference type="InterPro" id="IPR011009">
    <property type="entry name" value="Kinase-like_dom_sf"/>
</dbReference>
<feature type="region of interest" description="Disordered" evidence="7">
    <location>
        <begin position="27"/>
        <end position="81"/>
    </location>
</feature>
<dbReference type="EMBL" id="JAIFTH010000699">
    <property type="protein sequence ID" value="KAG9509070.1"/>
    <property type="molecule type" value="Genomic_DNA"/>
</dbReference>
<evidence type="ECO:0000256" key="6">
    <source>
        <dbReference type="PROSITE-ProRule" id="PRU10141"/>
    </source>
</evidence>
<feature type="compositionally biased region" description="Basic and acidic residues" evidence="7">
    <location>
        <begin position="677"/>
        <end position="689"/>
    </location>
</feature>
<dbReference type="SUPFAM" id="SSF56112">
    <property type="entry name" value="Protein kinase-like (PK-like)"/>
    <property type="match status" value="1"/>
</dbReference>
<dbReference type="PANTHER" id="PTHR24346">
    <property type="entry name" value="MAP/MICROTUBULE AFFINITY-REGULATING KINASE"/>
    <property type="match status" value="1"/>
</dbReference>
<feature type="region of interest" description="Disordered" evidence="7">
    <location>
        <begin position="362"/>
        <end position="420"/>
    </location>
</feature>
<feature type="compositionally biased region" description="Polar residues" evidence="7">
    <location>
        <begin position="1074"/>
        <end position="1107"/>
    </location>
</feature>
<feature type="compositionally biased region" description="Polar residues" evidence="7">
    <location>
        <begin position="758"/>
        <end position="773"/>
    </location>
</feature>
<dbReference type="PROSITE" id="PS50011">
    <property type="entry name" value="PROTEIN_KINASE_DOM"/>
    <property type="match status" value="1"/>
</dbReference>
<dbReference type="Pfam" id="PF00069">
    <property type="entry name" value="Pkinase"/>
    <property type="match status" value="1"/>
</dbReference>
<keyword evidence="4 9" id="KW-0418">Kinase</keyword>
<evidence type="ECO:0000256" key="7">
    <source>
        <dbReference type="SAM" id="MobiDB-lite"/>
    </source>
</evidence>
<evidence type="ECO:0000256" key="2">
    <source>
        <dbReference type="ARBA" id="ARBA00022679"/>
    </source>
</evidence>
<feature type="compositionally biased region" description="Low complexity" evidence="7">
    <location>
        <begin position="1164"/>
        <end position="1185"/>
    </location>
</feature>
<feature type="region of interest" description="Disordered" evidence="7">
    <location>
        <begin position="1412"/>
        <end position="1452"/>
    </location>
</feature>
<feature type="compositionally biased region" description="Polar residues" evidence="7">
    <location>
        <begin position="1329"/>
        <end position="1344"/>
    </location>
</feature>
<feature type="compositionally biased region" description="Low complexity" evidence="7">
    <location>
        <begin position="1018"/>
        <end position="1061"/>
    </location>
</feature>
<feature type="compositionally biased region" description="Low complexity" evidence="7">
    <location>
        <begin position="774"/>
        <end position="786"/>
    </location>
</feature>
<keyword evidence="2" id="KW-0808">Transferase</keyword>
<feature type="compositionally biased region" description="Polar residues" evidence="7">
    <location>
        <begin position="1186"/>
        <end position="1199"/>
    </location>
</feature>
<feature type="compositionally biased region" description="Polar residues" evidence="7">
    <location>
        <begin position="1207"/>
        <end position="1217"/>
    </location>
</feature>
<feature type="region of interest" description="Disordered" evidence="7">
    <location>
        <begin position="947"/>
        <end position="979"/>
    </location>
</feature>
<feature type="compositionally biased region" description="Polar residues" evidence="7">
    <location>
        <begin position="1302"/>
        <end position="1321"/>
    </location>
</feature>
<feature type="region of interest" description="Disordered" evidence="7">
    <location>
        <begin position="440"/>
        <end position="486"/>
    </location>
</feature>
<feature type="compositionally biased region" description="Polar residues" evidence="7">
    <location>
        <begin position="440"/>
        <end position="453"/>
    </location>
</feature>
<evidence type="ECO:0000259" key="8">
    <source>
        <dbReference type="PROSITE" id="PS50011"/>
    </source>
</evidence>
<dbReference type="PROSITE" id="PS00108">
    <property type="entry name" value="PROTEIN_KINASE_ST"/>
    <property type="match status" value="1"/>
</dbReference>
<comment type="caution">
    <text evidence="9">The sequence shown here is derived from an EMBL/GenBank/DDBJ whole genome shotgun (WGS) entry which is preliminary data.</text>
</comment>
<evidence type="ECO:0000256" key="5">
    <source>
        <dbReference type="ARBA" id="ARBA00022840"/>
    </source>
</evidence>
<feature type="region of interest" description="Disordered" evidence="7">
    <location>
        <begin position="1261"/>
        <end position="1344"/>
    </location>
</feature>
<feature type="region of interest" description="Disordered" evidence="7">
    <location>
        <begin position="751"/>
        <end position="791"/>
    </location>
</feature>
<feature type="region of interest" description="Disordered" evidence="7">
    <location>
        <begin position="1003"/>
        <end position="1111"/>
    </location>
</feature>
<feature type="binding site" evidence="6">
    <location>
        <position position="114"/>
    </location>
    <ligand>
        <name>ATP</name>
        <dbReference type="ChEBI" id="CHEBI:30616"/>
    </ligand>
</feature>
<feature type="region of interest" description="Disordered" evidence="7">
    <location>
        <begin position="1164"/>
        <end position="1227"/>
    </location>
</feature>
<keyword evidence="5 6" id="KW-0067">ATP-binding</keyword>
<evidence type="ECO:0000256" key="1">
    <source>
        <dbReference type="ARBA" id="ARBA00022527"/>
    </source>
</evidence>
<evidence type="ECO:0000313" key="9">
    <source>
        <dbReference type="EMBL" id="KAG9509070.1"/>
    </source>
</evidence>
<dbReference type="GO" id="GO:0016301">
    <property type="term" value="F:kinase activity"/>
    <property type="evidence" value="ECO:0007669"/>
    <property type="project" value="UniProtKB-KW"/>
</dbReference>
<feature type="compositionally biased region" description="Low complexity" evidence="7">
    <location>
        <begin position="60"/>
        <end position="71"/>
    </location>
</feature>
<dbReference type="InterPro" id="IPR000719">
    <property type="entry name" value="Prot_kinase_dom"/>
</dbReference>
<dbReference type="Gene3D" id="1.10.510.10">
    <property type="entry name" value="Transferase(Phosphotransferase) domain 1"/>
    <property type="match status" value="1"/>
</dbReference>
<dbReference type="SMART" id="SM00220">
    <property type="entry name" value="S_TKc"/>
    <property type="match status" value="1"/>
</dbReference>
<organism evidence="9 10">
    <name type="scientific">Fragariocoptes setiger</name>
    <dbReference type="NCBI Taxonomy" id="1670756"/>
    <lineage>
        <taxon>Eukaryota</taxon>
        <taxon>Metazoa</taxon>
        <taxon>Ecdysozoa</taxon>
        <taxon>Arthropoda</taxon>
        <taxon>Chelicerata</taxon>
        <taxon>Arachnida</taxon>
        <taxon>Acari</taxon>
        <taxon>Acariformes</taxon>
        <taxon>Trombidiformes</taxon>
        <taxon>Prostigmata</taxon>
        <taxon>Eupodina</taxon>
        <taxon>Eriophyoidea</taxon>
        <taxon>Phytoptidae</taxon>
        <taxon>Fragariocoptes</taxon>
    </lineage>
</organism>
<feature type="compositionally biased region" description="Polar residues" evidence="7">
    <location>
        <begin position="1261"/>
        <end position="1294"/>
    </location>
</feature>
<sequence length="1452" mass="160425">MSNKCTYPYYRITMSGCATTTRTIAHQMSKPSDQNHAPYHHHHHHHHHHQTAPLSANVRSSTNANNGTNASGSGGQDPPVVIGHYEVSHTIGKGNFATVKLARHKLTGHQVAIKIVQTSTLSETNRKKIEREIEIMKRLDKHDHLVRLYQVMETKRYLMLITEYCAGGELFDYLIKMGRLTEQSSRDYFIQIIDAVEYLHNHKIVHRDLKAENLLIGIDTQSGHSQASHVIKLADFGFSNYFDQNQMLSTWCGSPPYAAPELFLGVQYLGPPVDIWSMGVILYVLVCGSLPFDGPNLQYLKNRVLSGRFRIPFFMSTDCEHLIRNMLRVEPEKRYTVSQIKSHRWLQNVSGLSRVGISALAPHQHNHPTTTTATTTANQSTIEKGSSLASASSSVSTSSSSSTSNQNHYQNRTKSNQTFSDQILDDTVTKHLSEDFSQLTVSHGESTNSSMSLDCQDHSNRSSSNQQFTDYRSNSGNNQTKNSQHTNITVLKGSREQLTRQSSSIDDDIYEFMITKLNLSDRATIEKSISGEKYDDLYAIYWLLKDQPDLIQFSGSSNTVDTTNALSVTPSLPVISPDMQRRKSSITTGVVISPHKQAVSQQNQQQSSGNFRKYSAPSNIVHSAGALSFPFESPQQQQQQQQQSSSDRLTSDRSDYGGSTSDNDSNDNSHNNSIDQAQHHQEEQTSDNTKKYVFDNTSSSWTITGHGWNHQQHYNNNKNNNNNGNVISSNNNEINEATTPINQLINFIQPPQLFLTPPNDSNSCDHNGDNGASQHQTNQQQQQRSQWPSYDRAYSDQIHPVDMSLMSCVPLQSSSNSNNIHEEQQQCIAHYKQWDSTILDTIHTESSNNYITPSDAMKAAQAQANDNTNANQQQQLDKQQILGQFRLLMPDQAFANVQLHLNQINSQTNEPVKHCGAEHMGFMIPDSSLLAPTTGSLLDAQNSSFERRASDGQASYNNPQAGTSSSQGGPVSGDQISSSTMSINARQAAMMMAAGGHCMNNPFPFKPFVGQQQHQQKDNNSTDNNNQSTTSDTNSTGSHSSSSSSHVHATQFTAATTPATASNTPLGNDLIDGNKQSMDYQPSTNQCGNTDNRNDTLTTAATSPTSNDLHRRHSALDSGAQLAPLFPQQARTLEELLRQYGGTTFTQSLTTNESSEFVSINSPGIHSISNNSNSTSTSNSNCSMTGKQQNHASAKSTTWGRKRHSLVETNSPLSNNGHNEKDYSGHQRRYSGSHRAFATNNPTSYLRSTCRPIQVTNSTTTATIINDSNSGQPSSTTIRDTTNCDMSTTNQHSSGGHYGKYDSTTGEQIEPLSFSSKSSHANYYHQPLGQHNSMGSPSTATTNTSIHSLGVELDGLNFRSSPPSSIYQQQQSSQLSSKHLTGLFIFNNIISNISDHNNDNETIMHDETLTIVDNHDNPSTTPDRTPRVAATYSDRCYAESGSSKRMKKAKPS</sequence>
<name>A0ABQ7S754_9ACAR</name>
<feature type="domain" description="Protein kinase" evidence="8">
    <location>
        <begin position="85"/>
        <end position="346"/>
    </location>
</feature>
<evidence type="ECO:0000256" key="4">
    <source>
        <dbReference type="ARBA" id="ARBA00022777"/>
    </source>
</evidence>
<keyword evidence="3 6" id="KW-0547">Nucleotide-binding</keyword>
<feature type="compositionally biased region" description="Low complexity" evidence="7">
    <location>
        <begin position="1360"/>
        <end position="1373"/>
    </location>
</feature>
<feature type="compositionally biased region" description="Low complexity" evidence="7">
    <location>
        <begin position="635"/>
        <end position="646"/>
    </location>
</feature>
<feature type="region of interest" description="Disordered" evidence="7">
    <location>
        <begin position="593"/>
        <end position="615"/>
    </location>
</feature>
<feature type="compositionally biased region" description="Low complexity" evidence="7">
    <location>
        <begin position="715"/>
        <end position="732"/>
    </location>
</feature>
<feature type="region of interest" description="Disordered" evidence="7">
    <location>
        <begin position="1354"/>
        <end position="1373"/>
    </location>
</feature>
<dbReference type="Proteomes" id="UP000825002">
    <property type="component" value="Unassembled WGS sequence"/>
</dbReference>
<evidence type="ECO:0000313" key="10">
    <source>
        <dbReference type="Proteomes" id="UP000825002"/>
    </source>
</evidence>
<feature type="compositionally biased region" description="Polar residues" evidence="7">
    <location>
        <begin position="952"/>
        <end position="979"/>
    </location>
</feature>
<dbReference type="PROSITE" id="PS00107">
    <property type="entry name" value="PROTEIN_KINASE_ATP"/>
    <property type="match status" value="1"/>
</dbReference>
<feature type="compositionally biased region" description="Low complexity" evidence="7">
    <location>
        <begin position="386"/>
        <end position="404"/>
    </location>
</feature>
<feature type="compositionally biased region" description="Polar residues" evidence="7">
    <location>
        <begin position="405"/>
        <end position="420"/>
    </location>
</feature>
<dbReference type="PANTHER" id="PTHR24346:SF82">
    <property type="entry name" value="KP78A-RELATED"/>
    <property type="match status" value="1"/>
</dbReference>
<feature type="region of interest" description="Disordered" evidence="7">
    <location>
        <begin position="708"/>
        <end position="732"/>
    </location>
</feature>
<dbReference type="InterPro" id="IPR017441">
    <property type="entry name" value="Protein_kinase_ATP_BS"/>
</dbReference>
<keyword evidence="10" id="KW-1185">Reference proteome</keyword>
<reference evidence="9 10" key="1">
    <citation type="submission" date="2020-10" db="EMBL/GenBank/DDBJ databases">
        <authorList>
            <person name="Klimov P.B."/>
            <person name="Dyachkov S.M."/>
            <person name="Chetverikov P.E."/>
        </authorList>
    </citation>
    <scope>NUCLEOTIDE SEQUENCE [LARGE SCALE GENOMIC DNA]</scope>
    <source>
        <strain evidence="9">BMOC 18-1129-001#AD2665</strain>
        <tissue evidence="9">Entire mites</tissue>
    </source>
</reference>
<dbReference type="InterPro" id="IPR008271">
    <property type="entry name" value="Ser/Thr_kinase_AS"/>
</dbReference>
<protein>
    <submittedName>
        <fullName evidence="9">Serine/threonine-protein kinase SIK1</fullName>
    </submittedName>
</protein>
<keyword evidence="1" id="KW-0723">Serine/threonine-protein kinase</keyword>
<feature type="region of interest" description="Disordered" evidence="7">
    <location>
        <begin position="631"/>
        <end position="689"/>
    </location>
</feature>
<evidence type="ECO:0000256" key="3">
    <source>
        <dbReference type="ARBA" id="ARBA00022741"/>
    </source>
</evidence>
<accession>A0ABQ7S754</accession>
<proteinExistence type="predicted"/>